<keyword evidence="2" id="KW-0472">Membrane</keyword>
<dbReference type="OMA" id="QYNEICI"/>
<feature type="region of interest" description="Disordered" evidence="1">
    <location>
        <begin position="203"/>
        <end position="393"/>
    </location>
</feature>
<keyword evidence="2" id="KW-0812">Transmembrane</keyword>
<name>A0A7I4Y3Y5_HAECO</name>
<keyword evidence="3" id="KW-0732">Signal</keyword>
<feature type="compositionally biased region" description="Basic and acidic residues" evidence="1">
    <location>
        <begin position="246"/>
        <end position="255"/>
    </location>
</feature>
<feature type="transmembrane region" description="Helical" evidence="2">
    <location>
        <begin position="66"/>
        <end position="89"/>
    </location>
</feature>
<evidence type="ECO:0000256" key="2">
    <source>
        <dbReference type="SAM" id="Phobius"/>
    </source>
</evidence>
<evidence type="ECO:0000256" key="1">
    <source>
        <dbReference type="SAM" id="MobiDB-lite"/>
    </source>
</evidence>
<sequence length="393" mass="43905">MSLHLTKSLVVVWFLYISSGHTKTSKDSSEATIPTTMLTTTVEEYEEEEQEAPPPKKSKEFFTTNVLLFTIAGALVVSGCLVSFSLWMLSRRARARMAEEEGEAASPQKMDSEAINLSEFQEKGPLVMQARMKGRIKHALDDDKSFSLKEVQFYPQYNEICIIGSDVEQLEGMSQLSMLSGEKSAELAKGARKGAYPTMAGEVKRREAEAAAREAQRVRENERRIAESAMRRRARDAAAVAAPETPSDKGRHETTSPEMHSQKSTPRKSMALERTQHSQKSVSKKSRSRRHDVIQKPSASPSQQSYTQVDDHRKAHAPVVMRKKPSNDGRHPDALGVRSYKASLSRSSKNVMEDSRSQKTSSTDSEARSGRLAPQAARHNQQDSYSEKRSPHH</sequence>
<organism evidence="4 5">
    <name type="scientific">Haemonchus contortus</name>
    <name type="common">Barber pole worm</name>
    <dbReference type="NCBI Taxonomy" id="6289"/>
    <lineage>
        <taxon>Eukaryota</taxon>
        <taxon>Metazoa</taxon>
        <taxon>Ecdysozoa</taxon>
        <taxon>Nematoda</taxon>
        <taxon>Chromadorea</taxon>
        <taxon>Rhabditida</taxon>
        <taxon>Rhabditina</taxon>
        <taxon>Rhabditomorpha</taxon>
        <taxon>Strongyloidea</taxon>
        <taxon>Trichostrongylidae</taxon>
        <taxon>Haemonchus</taxon>
    </lineage>
</organism>
<feature type="compositionally biased region" description="Basic and acidic residues" evidence="1">
    <location>
        <begin position="203"/>
        <end position="230"/>
    </location>
</feature>
<dbReference type="Proteomes" id="UP000025227">
    <property type="component" value="Unplaced"/>
</dbReference>
<evidence type="ECO:0000313" key="4">
    <source>
        <dbReference type="Proteomes" id="UP000025227"/>
    </source>
</evidence>
<accession>A0A7I4Y3Y5</accession>
<dbReference type="WBParaSite" id="HCON_00048330-00001">
    <property type="protein sequence ID" value="HCON_00048330-00001"/>
    <property type="gene ID" value="HCON_00048330"/>
</dbReference>
<evidence type="ECO:0000313" key="5">
    <source>
        <dbReference type="WBParaSite" id="HCON_00048330-00001"/>
    </source>
</evidence>
<protein>
    <submittedName>
        <fullName evidence="5">GYF_2 domain-containing protein</fullName>
    </submittedName>
</protein>
<proteinExistence type="predicted"/>
<feature type="compositionally biased region" description="Polar residues" evidence="1">
    <location>
        <begin position="297"/>
        <end position="308"/>
    </location>
</feature>
<dbReference type="OrthoDB" id="5875497at2759"/>
<keyword evidence="4" id="KW-1185">Reference proteome</keyword>
<feature type="signal peptide" evidence="3">
    <location>
        <begin position="1"/>
        <end position="20"/>
    </location>
</feature>
<evidence type="ECO:0000256" key="3">
    <source>
        <dbReference type="SAM" id="SignalP"/>
    </source>
</evidence>
<reference evidence="5" key="1">
    <citation type="submission" date="2020-12" db="UniProtKB">
        <authorList>
            <consortium name="WormBaseParasite"/>
        </authorList>
    </citation>
    <scope>IDENTIFICATION</scope>
    <source>
        <strain evidence="5">MHco3</strain>
    </source>
</reference>
<dbReference type="AlphaFoldDB" id="A0A7I4Y3Y5"/>
<feature type="chain" id="PRO_5029786327" evidence="3">
    <location>
        <begin position="21"/>
        <end position="393"/>
    </location>
</feature>
<keyword evidence="2" id="KW-1133">Transmembrane helix</keyword>